<keyword evidence="1" id="KW-1133">Transmembrane helix</keyword>
<feature type="transmembrane region" description="Helical" evidence="1">
    <location>
        <begin position="461"/>
        <end position="481"/>
    </location>
</feature>
<dbReference type="AlphaFoldDB" id="A0A3N4LIS8"/>
<accession>A0A3N4LIS8</accession>
<feature type="transmembrane region" description="Helical" evidence="1">
    <location>
        <begin position="85"/>
        <end position="104"/>
    </location>
</feature>
<dbReference type="Proteomes" id="UP000267821">
    <property type="component" value="Unassembled WGS sequence"/>
</dbReference>
<feature type="transmembrane region" description="Helical" evidence="1">
    <location>
        <begin position="116"/>
        <end position="134"/>
    </location>
</feature>
<keyword evidence="3" id="KW-1185">Reference proteome</keyword>
<evidence type="ECO:0000313" key="2">
    <source>
        <dbReference type="EMBL" id="RPB21598.1"/>
    </source>
</evidence>
<evidence type="ECO:0000313" key="3">
    <source>
        <dbReference type="Proteomes" id="UP000267821"/>
    </source>
</evidence>
<dbReference type="InParanoid" id="A0A3N4LIS8"/>
<feature type="transmembrane region" description="Helical" evidence="1">
    <location>
        <begin position="246"/>
        <end position="271"/>
    </location>
</feature>
<feature type="transmembrane region" description="Helical" evidence="1">
    <location>
        <begin position="42"/>
        <end position="64"/>
    </location>
</feature>
<proteinExistence type="predicted"/>
<reference evidence="2 3" key="1">
    <citation type="journal article" date="2018" name="Nat. Ecol. Evol.">
        <title>Pezizomycetes genomes reveal the molecular basis of ectomycorrhizal truffle lifestyle.</title>
        <authorList>
            <person name="Murat C."/>
            <person name="Payen T."/>
            <person name="Noel B."/>
            <person name="Kuo A."/>
            <person name="Morin E."/>
            <person name="Chen J."/>
            <person name="Kohler A."/>
            <person name="Krizsan K."/>
            <person name="Balestrini R."/>
            <person name="Da Silva C."/>
            <person name="Montanini B."/>
            <person name="Hainaut M."/>
            <person name="Levati E."/>
            <person name="Barry K.W."/>
            <person name="Belfiori B."/>
            <person name="Cichocki N."/>
            <person name="Clum A."/>
            <person name="Dockter R.B."/>
            <person name="Fauchery L."/>
            <person name="Guy J."/>
            <person name="Iotti M."/>
            <person name="Le Tacon F."/>
            <person name="Lindquist E.A."/>
            <person name="Lipzen A."/>
            <person name="Malagnac F."/>
            <person name="Mello A."/>
            <person name="Molinier V."/>
            <person name="Miyauchi S."/>
            <person name="Poulain J."/>
            <person name="Riccioni C."/>
            <person name="Rubini A."/>
            <person name="Sitrit Y."/>
            <person name="Splivallo R."/>
            <person name="Traeger S."/>
            <person name="Wang M."/>
            <person name="Zifcakova L."/>
            <person name="Wipf D."/>
            <person name="Zambonelli A."/>
            <person name="Paolocci F."/>
            <person name="Nowrousian M."/>
            <person name="Ottonello S."/>
            <person name="Baldrian P."/>
            <person name="Spatafora J.W."/>
            <person name="Henrissat B."/>
            <person name="Nagy L.G."/>
            <person name="Aury J.M."/>
            <person name="Wincker P."/>
            <person name="Grigoriev I.V."/>
            <person name="Bonfante P."/>
            <person name="Martin F.M."/>
        </authorList>
    </citation>
    <scope>NUCLEOTIDE SEQUENCE [LARGE SCALE GENOMIC DNA]</scope>
    <source>
        <strain evidence="2 3">ATCC MYA-4762</strain>
    </source>
</reference>
<gene>
    <name evidence="2" type="ORF">L211DRAFT_423263</name>
</gene>
<keyword evidence="1" id="KW-0812">Transmembrane</keyword>
<dbReference type="EMBL" id="ML121558">
    <property type="protein sequence ID" value="RPB21598.1"/>
    <property type="molecule type" value="Genomic_DNA"/>
</dbReference>
<protein>
    <submittedName>
        <fullName evidence="2">Uncharacterized protein</fullName>
    </submittedName>
</protein>
<feature type="transmembrane region" description="Helical" evidence="1">
    <location>
        <begin position="424"/>
        <end position="441"/>
    </location>
</feature>
<name>A0A3N4LIS8_9PEZI</name>
<sequence length="520" mass="59367">MDLEISVVPENNNPAEPLNEQPIAPAVPAATPNTWQARRKHVFYSAVLCIVLVGISTWKMVVAIRKYNQRSRESKCPQISGNPDMYGIGIRIGTYLQFVVSAFVDNEGGRASKLAPINLWFMLALFVALNTVLWKPDTHPLESFIILTLGNTNILLLTAPGVKDFFVWVCSSGEIHKEKYDYDTLATTYSRHIMWILWNTCNTAYWWQIFPRYDRETSCPFTIWFALGTLTNRLLGYAMFKVLNVIFWVYTVLPLASQLAIMLKMLWFIIFKRATALGDFHVKICRSTHNALHPQCICNDMPSTAVILLDYLFMWPLGDIQTVCRIRLQDRFKGRLCGVEDKKFALEDASTTESFECDARLMYLLIRYNVAQHPPQNECSDPPNGKHPCKLQPILQLRRPRKGLLHAVIPDQLVNRLNKLTAQFYFIIIQIILITFNILIVELTLKLNNVGDVNNLTSTGQLVALIVSVGGCLLVTMERFVQQRRGFGLPLYDQVEDDQEAPVPTRLTPTYMYGIGRLLR</sequence>
<dbReference type="OrthoDB" id="1806at2759"/>
<keyword evidence="1" id="KW-0472">Membrane</keyword>
<organism evidence="2 3">
    <name type="scientific">Terfezia boudieri ATCC MYA-4762</name>
    <dbReference type="NCBI Taxonomy" id="1051890"/>
    <lineage>
        <taxon>Eukaryota</taxon>
        <taxon>Fungi</taxon>
        <taxon>Dikarya</taxon>
        <taxon>Ascomycota</taxon>
        <taxon>Pezizomycotina</taxon>
        <taxon>Pezizomycetes</taxon>
        <taxon>Pezizales</taxon>
        <taxon>Pezizaceae</taxon>
        <taxon>Terfezia</taxon>
    </lineage>
</organism>
<evidence type="ECO:0000256" key="1">
    <source>
        <dbReference type="SAM" id="Phobius"/>
    </source>
</evidence>
<dbReference type="STRING" id="1051890.A0A3N4LIS8"/>